<keyword evidence="14" id="KW-1185">Reference proteome</keyword>
<evidence type="ECO:0000313" key="14">
    <source>
        <dbReference type="Proteomes" id="UP000586305"/>
    </source>
</evidence>
<dbReference type="GO" id="GO:0000155">
    <property type="term" value="F:phosphorelay sensor kinase activity"/>
    <property type="evidence" value="ECO:0007669"/>
    <property type="project" value="InterPro"/>
</dbReference>
<keyword evidence="5" id="KW-0597">Phosphoprotein</keyword>
<dbReference type="SMART" id="SM00387">
    <property type="entry name" value="HATPase_c"/>
    <property type="match status" value="1"/>
</dbReference>
<dbReference type="PANTHER" id="PTHR44936">
    <property type="entry name" value="SENSOR PROTEIN CREC"/>
    <property type="match status" value="1"/>
</dbReference>
<accession>A0A849VB69</accession>
<dbReference type="EC" id="2.7.13.3" evidence="3"/>
<evidence type="ECO:0000259" key="11">
    <source>
        <dbReference type="PROSITE" id="PS50109"/>
    </source>
</evidence>
<dbReference type="SUPFAM" id="SSF55874">
    <property type="entry name" value="ATPase domain of HSP90 chaperone/DNA topoisomerase II/histidine kinase"/>
    <property type="match status" value="1"/>
</dbReference>
<keyword evidence="10" id="KW-0812">Transmembrane</keyword>
<dbReference type="PROSITE" id="PS50885">
    <property type="entry name" value="HAMP"/>
    <property type="match status" value="1"/>
</dbReference>
<dbReference type="PROSITE" id="PS50109">
    <property type="entry name" value="HIS_KIN"/>
    <property type="match status" value="1"/>
</dbReference>
<feature type="domain" description="Histidine kinase" evidence="11">
    <location>
        <begin position="265"/>
        <end position="474"/>
    </location>
</feature>
<comment type="catalytic activity">
    <reaction evidence="1">
        <text>ATP + protein L-histidine = ADP + protein N-phospho-L-histidine.</text>
        <dbReference type="EC" id="2.7.13.3"/>
    </reaction>
</comment>
<dbReference type="InterPro" id="IPR036890">
    <property type="entry name" value="HATPase_C_sf"/>
</dbReference>
<proteinExistence type="predicted"/>
<keyword evidence="4" id="KW-1003">Cell membrane</keyword>
<evidence type="ECO:0000256" key="5">
    <source>
        <dbReference type="ARBA" id="ARBA00022553"/>
    </source>
</evidence>
<keyword evidence="6" id="KW-0808">Transferase</keyword>
<dbReference type="SUPFAM" id="SSF47384">
    <property type="entry name" value="Homodimeric domain of signal transducing histidine kinase"/>
    <property type="match status" value="1"/>
</dbReference>
<dbReference type="Gene3D" id="3.30.565.10">
    <property type="entry name" value="Histidine kinase-like ATPase, C-terminal domain"/>
    <property type="match status" value="1"/>
</dbReference>
<evidence type="ECO:0000259" key="12">
    <source>
        <dbReference type="PROSITE" id="PS50885"/>
    </source>
</evidence>
<evidence type="ECO:0000256" key="3">
    <source>
        <dbReference type="ARBA" id="ARBA00012438"/>
    </source>
</evidence>
<dbReference type="PRINTS" id="PR00344">
    <property type="entry name" value="BCTRLSENSOR"/>
</dbReference>
<comment type="subcellular location">
    <subcellularLocation>
        <location evidence="2">Cell membrane</location>
        <topology evidence="2">Multi-pass membrane protein</topology>
    </subcellularLocation>
</comment>
<dbReference type="InterPro" id="IPR003661">
    <property type="entry name" value="HisK_dim/P_dom"/>
</dbReference>
<dbReference type="GO" id="GO:0005886">
    <property type="term" value="C:plasma membrane"/>
    <property type="evidence" value="ECO:0007669"/>
    <property type="project" value="UniProtKB-SubCell"/>
</dbReference>
<keyword evidence="10" id="KW-1133">Transmembrane helix</keyword>
<evidence type="ECO:0000256" key="1">
    <source>
        <dbReference type="ARBA" id="ARBA00000085"/>
    </source>
</evidence>
<evidence type="ECO:0000256" key="4">
    <source>
        <dbReference type="ARBA" id="ARBA00022475"/>
    </source>
</evidence>
<dbReference type="Gene3D" id="6.10.340.10">
    <property type="match status" value="1"/>
</dbReference>
<protein>
    <recommendedName>
        <fullName evidence="3">histidine kinase</fullName>
        <ecNumber evidence="3">2.7.13.3</ecNumber>
    </recommendedName>
</protein>
<dbReference type="InterPro" id="IPR036097">
    <property type="entry name" value="HisK_dim/P_sf"/>
</dbReference>
<keyword evidence="8 13" id="KW-0418">Kinase</keyword>
<dbReference type="SMART" id="SM00388">
    <property type="entry name" value="HisKA"/>
    <property type="match status" value="1"/>
</dbReference>
<dbReference type="InterPro" id="IPR003660">
    <property type="entry name" value="HAMP_dom"/>
</dbReference>
<dbReference type="RefSeq" id="WP_171624934.1">
    <property type="nucleotide sequence ID" value="NZ_JABBPG010000002.1"/>
</dbReference>
<name>A0A849VB69_9GAMM</name>
<evidence type="ECO:0000313" key="13">
    <source>
        <dbReference type="EMBL" id="NOU49843.1"/>
    </source>
</evidence>
<dbReference type="InterPro" id="IPR050980">
    <property type="entry name" value="2C_sensor_his_kinase"/>
</dbReference>
<feature type="domain" description="HAMP" evidence="12">
    <location>
        <begin position="205"/>
        <end position="257"/>
    </location>
</feature>
<dbReference type="SMART" id="SM00304">
    <property type="entry name" value="HAMP"/>
    <property type="match status" value="1"/>
</dbReference>
<evidence type="ECO:0000256" key="9">
    <source>
        <dbReference type="ARBA" id="ARBA00022840"/>
    </source>
</evidence>
<organism evidence="13 14">
    <name type="scientific">Pseudoalteromonas caenipelagi</name>
    <dbReference type="NCBI Taxonomy" id="2726988"/>
    <lineage>
        <taxon>Bacteria</taxon>
        <taxon>Pseudomonadati</taxon>
        <taxon>Pseudomonadota</taxon>
        <taxon>Gammaproteobacteria</taxon>
        <taxon>Alteromonadales</taxon>
        <taxon>Pseudoalteromonadaceae</taxon>
        <taxon>Pseudoalteromonas</taxon>
    </lineage>
</organism>
<dbReference type="Gene3D" id="1.10.287.130">
    <property type="match status" value="1"/>
</dbReference>
<dbReference type="PANTHER" id="PTHR44936:SF10">
    <property type="entry name" value="SENSOR PROTEIN RSTB"/>
    <property type="match status" value="1"/>
</dbReference>
<dbReference type="CDD" id="cd00082">
    <property type="entry name" value="HisKA"/>
    <property type="match status" value="1"/>
</dbReference>
<feature type="transmembrane region" description="Helical" evidence="10">
    <location>
        <begin position="184"/>
        <end position="204"/>
    </location>
</feature>
<dbReference type="Pfam" id="PF00672">
    <property type="entry name" value="HAMP"/>
    <property type="match status" value="1"/>
</dbReference>
<gene>
    <name evidence="13" type="ORF">HG263_04750</name>
</gene>
<dbReference type="InterPro" id="IPR004358">
    <property type="entry name" value="Sig_transdc_His_kin-like_C"/>
</dbReference>
<sequence>MNIEWLKWPQSLYFTKIKNSPAKFFSQSLGQQARLAMLLALVPIIALTLWYAQQVAKHQQTTNHIYQFNQSLILAFTSLKSDVSALEKAQLNNQLLNNAQLQKSIENKWQTTKKNIEFLKSSLASEQLVAKWLQIQKLTPKIGVVDVNYPQLHQHIDALEPNFNQAIQNRLADRTSAFAKINRYFLFGLLLLIPLLIVISLLVIRKVTRQLNAFERVILQLGDGDYTHPIELHGSEEFVALGKELDWLREELLRSHKQKDVFLRHVSHELKTPLASLKEGNSLLQSDSFGHITAPQQRIILIMDKALSRLATLIDDLLNYSAANHAMSHQLCTFEQLKSELVDHFEQQLSSSHLDIEWQNQNDRATVPYLPTKLILTQLIGNALQYAKSTIKIHFNVHHELVCINVLDDGPGIELSEQHKLMQPFYRGKHSDNHQGSGLGLAIVAECVKQLKGTARWQHTHSGAHICIKFPTQGAISHA</sequence>
<keyword evidence="7" id="KW-0547">Nucleotide-binding</keyword>
<evidence type="ECO:0000256" key="7">
    <source>
        <dbReference type="ARBA" id="ARBA00022741"/>
    </source>
</evidence>
<keyword evidence="9" id="KW-0067">ATP-binding</keyword>
<dbReference type="Pfam" id="PF00512">
    <property type="entry name" value="HisKA"/>
    <property type="match status" value="1"/>
</dbReference>
<evidence type="ECO:0000256" key="6">
    <source>
        <dbReference type="ARBA" id="ARBA00022679"/>
    </source>
</evidence>
<evidence type="ECO:0000256" key="2">
    <source>
        <dbReference type="ARBA" id="ARBA00004651"/>
    </source>
</evidence>
<dbReference type="InterPro" id="IPR005467">
    <property type="entry name" value="His_kinase_dom"/>
</dbReference>
<dbReference type="Proteomes" id="UP000586305">
    <property type="component" value="Unassembled WGS sequence"/>
</dbReference>
<dbReference type="InterPro" id="IPR003594">
    <property type="entry name" value="HATPase_dom"/>
</dbReference>
<dbReference type="CDD" id="cd00075">
    <property type="entry name" value="HATPase"/>
    <property type="match status" value="1"/>
</dbReference>
<comment type="caution">
    <text evidence="13">The sequence shown here is derived from an EMBL/GenBank/DDBJ whole genome shotgun (WGS) entry which is preliminary data.</text>
</comment>
<dbReference type="GO" id="GO:0005524">
    <property type="term" value="F:ATP binding"/>
    <property type="evidence" value="ECO:0007669"/>
    <property type="project" value="UniProtKB-KW"/>
</dbReference>
<reference evidence="13 14" key="1">
    <citation type="submission" date="2020-04" db="EMBL/GenBank/DDBJ databases">
        <title>Pseudoalteromonas caenipelagi sp. nov., isolated from a tidal flat.</title>
        <authorList>
            <person name="Park S."/>
            <person name="Yoon J.-H."/>
        </authorList>
    </citation>
    <scope>NUCLEOTIDE SEQUENCE [LARGE SCALE GENOMIC DNA]</scope>
    <source>
        <strain evidence="13 14">JBTF-M23</strain>
    </source>
</reference>
<keyword evidence="10" id="KW-0472">Membrane</keyword>
<evidence type="ECO:0000256" key="10">
    <source>
        <dbReference type="SAM" id="Phobius"/>
    </source>
</evidence>
<dbReference type="AlphaFoldDB" id="A0A849VB69"/>
<dbReference type="EMBL" id="JABBPG010000002">
    <property type="protein sequence ID" value="NOU49843.1"/>
    <property type="molecule type" value="Genomic_DNA"/>
</dbReference>
<feature type="transmembrane region" description="Helical" evidence="10">
    <location>
        <begin position="33"/>
        <end position="52"/>
    </location>
</feature>
<dbReference type="Pfam" id="PF02518">
    <property type="entry name" value="HATPase_c"/>
    <property type="match status" value="1"/>
</dbReference>
<evidence type="ECO:0000256" key="8">
    <source>
        <dbReference type="ARBA" id="ARBA00022777"/>
    </source>
</evidence>